<sequence>MEAARPCQSVVHHLWNLMKAAQPMVIWSSAQQHARVERDMSLEDLKRHVRVLGSKYTDREQRARRLFIEERAASLQQERDREFAIRTEISDFFSIAYSAVSFCGSGQLGFSIHKDKLFEPCVSDLDVASIDVELFQRAWIDVVSTTRAFTDLTPFGRRNAENIKYFQQRILKRGMISVGEMPQSALSRSWSQFQGQLSRKHTSIFRNINFAIYMNEYAFCWKQDSALSNLTG</sequence>
<name>A0A1M5J9D7_9BRAD</name>
<accession>A0A1M5J9D7</accession>
<dbReference type="AlphaFoldDB" id="A0A1M5J9D7"/>
<dbReference type="RefSeq" id="WP_154073144.1">
    <property type="nucleotide sequence ID" value="NZ_LT670818.1"/>
</dbReference>
<protein>
    <submittedName>
        <fullName evidence="1">Uncharacterized protein</fullName>
    </submittedName>
</protein>
<reference evidence="1 2" key="1">
    <citation type="submission" date="2016-11" db="EMBL/GenBank/DDBJ databases">
        <authorList>
            <person name="Jaros S."/>
            <person name="Januszkiewicz K."/>
            <person name="Wedrychowicz H."/>
        </authorList>
    </citation>
    <scope>NUCLEOTIDE SEQUENCE [LARGE SCALE GENOMIC DNA]</scope>
    <source>
        <strain evidence="1 2">GAS242</strain>
    </source>
</reference>
<dbReference type="OrthoDB" id="8479842at2"/>
<evidence type="ECO:0000313" key="2">
    <source>
        <dbReference type="Proteomes" id="UP000190675"/>
    </source>
</evidence>
<organism evidence="1 2">
    <name type="scientific">Bradyrhizobium erythrophlei</name>
    <dbReference type="NCBI Taxonomy" id="1437360"/>
    <lineage>
        <taxon>Bacteria</taxon>
        <taxon>Pseudomonadati</taxon>
        <taxon>Pseudomonadota</taxon>
        <taxon>Alphaproteobacteria</taxon>
        <taxon>Hyphomicrobiales</taxon>
        <taxon>Nitrobacteraceae</taxon>
        <taxon>Bradyrhizobium</taxon>
    </lineage>
</organism>
<evidence type="ECO:0000313" key="1">
    <source>
        <dbReference type="EMBL" id="SHG37178.1"/>
    </source>
</evidence>
<dbReference type="Proteomes" id="UP000190675">
    <property type="component" value="Chromosome I"/>
</dbReference>
<proteinExistence type="predicted"/>
<dbReference type="EMBL" id="LT670818">
    <property type="protein sequence ID" value="SHG37178.1"/>
    <property type="molecule type" value="Genomic_DNA"/>
</dbReference>
<gene>
    <name evidence="1" type="ORF">SAMN05444169_2083</name>
</gene>